<dbReference type="SMART" id="SM00530">
    <property type="entry name" value="HTH_XRE"/>
    <property type="match status" value="1"/>
</dbReference>
<evidence type="ECO:0000313" key="3">
    <source>
        <dbReference type="Proteomes" id="UP000275910"/>
    </source>
</evidence>
<dbReference type="AlphaFoldDB" id="A0A3N2RKQ1"/>
<sequence length="168" mass="18379">MTALLELGLALRRRRSEMGLSQARVAMLSGLSRQTVNQLEKGAVPDLGLNKAERLAELLGLSLRVETGLPSSSRLPGRMSPLARAAATASVSYRSALPAEELRRVLGTGEVPDRYAPHLHALLDDAPVSLLAALAGQLQEECGYAREQVWKRYRSLARRVKSLRGLWQ</sequence>
<dbReference type="SUPFAM" id="SSF47413">
    <property type="entry name" value="lambda repressor-like DNA-binding domains"/>
    <property type="match status" value="1"/>
</dbReference>
<reference evidence="2 3" key="1">
    <citation type="submission" date="2018-10" db="EMBL/GenBank/DDBJ databases">
        <title>The genome of Lysobacter enzymogenes OH11.</title>
        <authorList>
            <person name="Liu F."/>
            <person name="Zhao Y."/>
            <person name="Qian G."/>
            <person name="Chen Y."/>
            <person name="Xu H."/>
        </authorList>
    </citation>
    <scope>NUCLEOTIDE SEQUENCE [LARGE SCALE GENOMIC DNA]</scope>
    <source>
        <strain evidence="2 3">OH11</strain>
    </source>
</reference>
<gene>
    <name evidence="2" type="ORF">D9T17_07460</name>
</gene>
<dbReference type="PROSITE" id="PS50943">
    <property type="entry name" value="HTH_CROC1"/>
    <property type="match status" value="1"/>
</dbReference>
<dbReference type="InterPro" id="IPR001387">
    <property type="entry name" value="Cro/C1-type_HTH"/>
</dbReference>
<feature type="domain" description="HTH cro/C1-type" evidence="1">
    <location>
        <begin position="11"/>
        <end position="66"/>
    </location>
</feature>
<dbReference type="CDD" id="cd00093">
    <property type="entry name" value="HTH_XRE"/>
    <property type="match status" value="1"/>
</dbReference>
<protein>
    <submittedName>
        <fullName evidence="2">Helix-turn-helix domain-containing protein</fullName>
    </submittedName>
</protein>
<dbReference type="EMBL" id="RCTY01000019">
    <property type="protein sequence ID" value="ROU08023.1"/>
    <property type="molecule type" value="Genomic_DNA"/>
</dbReference>
<dbReference type="Pfam" id="PF01381">
    <property type="entry name" value="HTH_3"/>
    <property type="match status" value="1"/>
</dbReference>
<dbReference type="Gene3D" id="1.10.260.40">
    <property type="entry name" value="lambda repressor-like DNA-binding domains"/>
    <property type="match status" value="1"/>
</dbReference>
<organism evidence="2 3">
    <name type="scientific">Lysobacter enzymogenes</name>
    <dbReference type="NCBI Taxonomy" id="69"/>
    <lineage>
        <taxon>Bacteria</taxon>
        <taxon>Pseudomonadati</taxon>
        <taxon>Pseudomonadota</taxon>
        <taxon>Gammaproteobacteria</taxon>
        <taxon>Lysobacterales</taxon>
        <taxon>Lysobacteraceae</taxon>
        <taxon>Lysobacter</taxon>
    </lineage>
</organism>
<evidence type="ECO:0000259" key="1">
    <source>
        <dbReference type="PROSITE" id="PS50943"/>
    </source>
</evidence>
<evidence type="ECO:0000313" key="2">
    <source>
        <dbReference type="EMBL" id="ROU08023.1"/>
    </source>
</evidence>
<proteinExistence type="predicted"/>
<name>A0A3N2RKQ1_LYSEN</name>
<dbReference type="RefSeq" id="WP_123646837.1">
    <property type="nucleotide sequence ID" value="NZ_RCTY01000019.1"/>
</dbReference>
<dbReference type="InterPro" id="IPR010982">
    <property type="entry name" value="Lambda_DNA-bd_dom_sf"/>
</dbReference>
<dbReference type="Proteomes" id="UP000275910">
    <property type="component" value="Unassembled WGS sequence"/>
</dbReference>
<accession>A0A3N2RKQ1</accession>
<comment type="caution">
    <text evidence="2">The sequence shown here is derived from an EMBL/GenBank/DDBJ whole genome shotgun (WGS) entry which is preliminary data.</text>
</comment>
<dbReference type="GO" id="GO:0003677">
    <property type="term" value="F:DNA binding"/>
    <property type="evidence" value="ECO:0007669"/>
    <property type="project" value="InterPro"/>
</dbReference>